<dbReference type="PANTHER" id="PTHR12198:SF10">
    <property type="entry name" value="PROSPERO HOMEOBOX 1A"/>
    <property type="match status" value="1"/>
</dbReference>
<feature type="region of interest" description="Disordered" evidence="7">
    <location>
        <begin position="282"/>
        <end position="312"/>
    </location>
</feature>
<evidence type="ECO:0000256" key="6">
    <source>
        <dbReference type="ARBA" id="ARBA00023242"/>
    </source>
</evidence>
<feature type="compositionally biased region" description="Low complexity" evidence="7">
    <location>
        <begin position="231"/>
        <end position="241"/>
    </location>
</feature>
<organism evidence="9 10">
    <name type="scientific">Sinocyclocheilus anshuiensis</name>
    <dbReference type="NCBI Taxonomy" id="1608454"/>
    <lineage>
        <taxon>Eukaryota</taxon>
        <taxon>Metazoa</taxon>
        <taxon>Chordata</taxon>
        <taxon>Craniata</taxon>
        <taxon>Vertebrata</taxon>
        <taxon>Euteleostomi</taxon>
        <taxon>Actinopterygii</taxon>
        <taxon>Neopterygii</taxon>
        <taxon>Teleostei</taxon>
        <taxon>Ostariophysi</taxon>
        <taxon>Cypriniformes</taxon>
        <taxon>Cyprinidae</taxon>
        <taxon>Cyprininae</taxon>
        <taxon>Sinocyclocheilus</taxon>
    </lineage>
</organism>
<dbReference type="FunFam" id="1.10.10.500:FF:000005">
    <property type="match status" value="1"/>
</dbReference>
<name>A0A671MTQ3_9TELE</name>
<evidence type="ECO:0000313" key="10">
    <source>
        <dbReference type="Proteomes" id="UP000472260"/>
    </source>
</evidence>
<gene>
    <name evidence="9" type="primary">LOC107657216</name>
</gene>
<feature type="compositionally biased region" description="Low complexity" evidence="7">
    <location>
        <begin position="482"/>
        <end position="493"/>
    </location>
</feature>
<dbReference type="Proteomes" id="UP000472260">
    <property type="component" value="Unassembled WGS sequence"/>
</dbReference>
<keyword evidence="3" id="KW-0238">DNA-binding</keyword>
<evidence type="ECO:0000256" key="1">
    <source>
        <dbReference type="ARBA" id="ARBA00004123"/>
    </source>
</evidence>
<dbReference type="InterPro" id="IPR039350">
    <property type="entry name" value="Prospero_homeodomain"/>
</dbReference>
<feature type="domain" description="Prospero" evidence="8">
    <location>
        <begin position="600"/>
        <end position="735"/>
    </location>
</feature>
<dbReference type="PROSITE" id="PS51818">
    <property type="entry name" value="HOMEO_PROSPERO"/>
    <property type="match status" value="1"/>
</dbReference>
<evidence type="ECO:0000259" key="8">
    <source>
        <dbReference type="PROSITE" id="PS51818"/>
    </source>
</evidence>
<protein>
    <submittedName>
        <fullName evidence="9">Prospero homeobox protein 1-like</fullName>
    </submittedName>
</protein>
<evidence type="ECO:0000256" key="3">
    <source>
        <dbReference type="ARBA" id="ARBA00023125"/>
    </source>
</evidence>
<dbReference type="InterPro" id="IPR009057">
    <property type="entry name" value="Homeodomain-like_sf"/>
</dbReference>
<dbReference type="GO" id="GO:0000978">
    <property type="term" value="F:RNA polymerase II cis-regulatory region sequence-specific DNA binding"/>
    <property type="evidence" value="ECO:0007669"/>
    <property type="project" value="TreeGrafter"/>
</dbReference>
<keyword evidence="5" id="KW-0804">Transcription</keyword>
<evidence type="ECO:0000313" key="9">
    <source>
        <dbReference type="Ensembl" id="ENSSANP00000036934.1"/>
    </source>
</evidence>
<proteinExistence type="predicted"/>
<sequence length="737" mass="82327">MPDHDTEFHLNRQTKRRRVDIGVKRIVISSASSTQTASAVIIVARAAKSTVIIDAMNSHHSKKQDVLECQEAQLGEAKSNVLRKLLKSGSSYEDNIIPFSGATIITKLLKSNKATRETGGRESVIPRNAEPEPLQEDTCSNSSQESAEAYLSPLGKISLNHLDSERLNEEYLQAKRARVENIIRGMNHLPNVMATSIGKDCERELEGETEITVQSFSPRESNRENKRKQKLPQQQQHSFQQLVSTHKEQKVEERRQLKLQLEDMQKQLRQLQEKFFQIYDSTDSEADGGNLSEDSVRSDGMLGDDGMNEHLNQNSVADRSDNEIADLGPGCFLDEAKALLREQALLDGKMAKHEGSLRSKGLMSLHEVGKHLAETLKQELNSAMSQVVDTVVNVFLKPPRPLLQVFPSLEDHFAFNRNNPDFHTANQRLQCFGNVIFPSPLDSFVGVPLPCANDQTEALPLVVRKSASEHHQSSDPGAQIGHSHPSLHPSSLSENTGFISPSFCHPFSLPLAGYSFQSTLGASSTGYSSKDSPGSMDLSRETTSLRTKMASSQHLIRSCSPVLPGSTADGLSLIKSECGDLQDMSDISPYSGSTISFSYSSMLKMYFCDVKFNRCITSQLIKWFSNFREFYYIQMEKFARQAINDGVAAVDDIIVSRDSELYKVLNMHYNKENDFEVPESFLEVSQITLREFFSAIVASRDVDPSWKKAIYKVICKLDSEVPQIFKSANCVQELLQE</sequence>
<dbReference type="GO" id="GO:0005634">
    <property type="term" value="C:nucleus"/>
    <property type="evidence" value="ECO:0007669"/>
    <property type="project" value="UniProtKB-SubCell"/>
</dbReference>
<dbReference type="AlphaFoldDB" id="A0A671MTQ3"/>
<dbReference type="Ensembl" id="ENSSANT00000039338.1">
    <property type="protein sequence ID" value="ENSSANP00000036934.1"/>
    <property type="gene ID" value="ENSSANG00000018883.1"/>
</dbReference>
<dbReference type="GO" id="GO:0007399">
    <property type="term" value="P:nervous system development"/>
    <property type="evidence" value="ECO:0007669"/>
    <property type="project" value="UniProtKB-ARBA"/>
</dbReference>
<dbReference type="Gene3D" id="1.10.10.500">
    <property type="entry name" value="Homeo-prospero domain"/>
    <property type="match status" value="1"/>
</dbReference>
<evidence type="ECO:0000256" key="7">
    <source>
        <dbReference type="SAM" id="MobiDB-lite"/>
    </source>
</evidence>
<feature type="region of interest" description="Disordered" evidence="7">
    <location>
        <begin position="214"/>
        <end position="249"/>
    </location>
</feature>
<dbReference type="InterPro" id="IPR037131">
    <property type="entry name" value="Homeo_prospero_dom_sf"/>
</dbReference>
<feature type="region of interest" description="Disordered" evidence="7">
    <location>
        <begin position="115"/>
        <end position="146"/>
    </location>
</feature>
<dbReference type="SUPFAM" id="SSF46689">
    <property type="entry name" value="Homeodomain-like"/>
    <property type="match status" value="1"/>
</dbReference>
<reference evidence="9" key="1">
    <citation type="submission" date="2025-08" db="UniProtKB">
        <authorList>
            <consortium name="Ensembl"/>
        </authorList>
    </citation>
    <scope>IDENTIFICATION</scope>
</reference>
<keyword evidence="2" id="KW-0805">Transcription regulation</keyword>
<evidence type="ECO:0000256" key="4">
    <source>
        <dbReference type="ARBA" id="ARBA00023155"/>
    </source>
</evidence>
<evidence type="ECO:0000256" key="2">
    <source>
        <dbReference type="ARBA" id="ARBA00023015"/>
    </source>
</evidence>
<feature type="region of interest" description="Disordered" evidence="7">
    <location>
        <begin position="465"/>
        <end position="493"/>
    </location>
</feature>
<dbReference type="Pfam" id="PF05044">
    <property type="entry name" value="HPD"/>
    <property type="match status" value="1"/>
</dbReference>
<accession>A0A671MTQ3</accession>
<evidence type="ECO:0000256" key="5">
    <source>
        <dbReference type="ARBA" id="ARBA00023163"/>
    </source>
</evidence>
<feature type="compositionally biased region" description="Polar residues" evidence="7">
    <location>
        <begin position="137"/>
        <end position="146"/>
    </location>
</feature>
<dbReference type="PANTHER" id="PTHR12198">
    <property type="entry name" value="HOMEOBOX PROTEIN PROSPERO/PROX-1/CEH-26"/>
    <property type="match status" value="1"/>
</dbReference>
<comment type="subcellular location">
    <subcellularLocation>
        <location evidence="1">Nucleus</location>
    </subcellularLocation>
</comment>
<dbReference type="InterPro" id="IPR023082">
    <property type="entry name" value="Homeo_prospero_dom"/>
</dbReference>
<keyword evidence="4" id="KW-0371">Homeobox</keyword>
<dbReference type="GO" id="GO:0048468">
    <property type="term" value="P:cell development"/>
    <property type="evidence" value="ECO:0007669"/>
    <property type="project" value="UniProtKB-ARBA"/>
</dbReference>
<keyword evidence="10" id="KW-1185">Reference proteome</keyword>
<reference evidence="9" key="2">
    <citation type="submission" date="2025-09" db="UniProtKB">
        <authorList>
            <consortium name="Ensembl"/>
        </authorList>
    </citation>
    <scope>IDENTIFICATION</scope>
</reference>
<dbReference type="GO" id="GO:0000981">
    <property type="term" value="F:DNA-binding transcription factor activity, RNA polymerase II-specific"/>
    <property type="evidence" value="ECO:0007669"/>
    <property type="project" value="TreeGrafter"/>
</dbReference>
<keyword evidence="6" id="KW-0539">Nucleus</keyword>